<evidence type="ECO:0000313" key="3">
    <source>
        <dbReference type="Proteomes" id="UP001371391"/>
    </source>
</evidence>
<sequence>MVEVFMKYLIGFLSLIVLTSLAFYIINILDSRYSFTEMDLDKSGFISFSEADYVSSSGERIVKINGKSCTEYFAYKDGLTIKTKCG</sequence>
<protein>
    <recommendedName>
        <fullName evidence="4">EF-hand domain-containing protein</fullName>
    </recommendedName>
</protein>
<dbReference type="Proteomes" id="UP001371391">
    <property type="component" value="Unassembled WGS sequence"/>
</dbReference>
<dbReference type="RefSeq" id="WP_272450709.1">
    <property type="nucleotide sequence ID" value="NZ_JBAKAW010000010.1"/>
</dbReference>
<comment type="caution">
    <text evidence="2">The sequence shown here is derived from an EMBL/GenBank/DDBJ whole genome shotgun (WGS) entry which is preliminary data.</text>
</comment>
<keyword evidence="1" id="KW-0472">Membrane</keyword>
<gene>
    <name evidence="2" type="ORF">V6257_12130</name>
</gene>
<evidence type="ECO:0000313" key="2">
    <source>
        <dbReference type="EMBL" id="MEL0655785.1"/>
    </source>
</evidence>
<evidence type="ECO:0000256" key="1">
    <source>
        <dbReference type="SAM" id="Phobius"/>
    </source>
</evidence>
<evidence type="ECO:0008006" key="4">
    <source>
        <dbReference type="Google" id="ProtNLM"/>
    </source>
</evidence>
<proteinExistence type="predicted"/>
<organism evidence="2 3">
    <name type="scientific">Pseudoalteromonas issachenkonii</name>
    <dbReference type="NCBI Taxonomy" id="152297"/>
    <lineage>
        <taxon>Bacteria</taxon>
        <taxon>Pseudomonadati</taxon>
        <taxon>Pseudomonadota</taxon>
        <taxon>Gammaproteobacteria</taxon>
        <taxon>Alteromonadales</taxon>
        <taxon>Pseudoalteromonadaceae</taxon>
        <taxon>Pseudoalteromonas</taxon>
    </lineage>
</organism>
<dbReference type="EMBL" id="JBAKAW010000010">
    <property type="protein sequence ID" value="MEL0655785.1"/>
    <property type="molecule type" value="Genomic_DNA"/>
</dbReference>
<keyword evidence="1" id="KW-0812">Transmembrane</keyword>
<name>A0ABU9H1P6_9GAMM</name>
<keyword evidence="1" id="KW-1133">Transmembrane helix</keyword>
<reference evidence="2 3" key="1">
    <citation type="submission" date="2024-02" db="EMBL/GenBank/DDBJ databases">
        <title>Bacteria isolated from the canopy kelp, Nereocystis luetkeana.</title>
        <authorList>
            <person name="Pfister C.A."/>
            <person name="Younker I.T."/>
            <person name="Light S.H."/>
        </authorList>
    </citation>
    <scope>NUCLEOTIDE SEQUENCE [LARGE SCALE GENOMIC DNA]</scope>
    <source>
        <strain evidence="2 3">TI.1.03</strain>
    </source>
</reference>
<feature type="transmembrane region" description="Helical" evidence="1">
    <location>
        <begin position="6"/>
        <end position="29"/>
    </location>
</feature>
<accession>A0ABU9H1P6</accession>
<keyword evidence="3" id="KW-1185">Reference proteome</keyword>